<reference evidence="1" key="2">
    <citation type="journal article" date="2015" name="G3 (Bethesda)">
        <title>Insights into Ongoing Evolution of the Hexachlorocyclohexane Catabolic Pathway from Comparative Genomics of Ten Sphingomonadaceae Strains.</title>
        <authorList>
            <person name="Pearce S.L."/>
            <person name="Oakeshott J.G."/>
            <person name="Pandey G."/>
        </authorList>
    </citation>
    <scope>NUCLEOTIDE SEQUENCE [LARGE SCALE GENOMIC DNA]</scope>
    <source>
        <strain evidence="1">LL01</strain>
    </source>
</reference>
<comment type="caution">
    <text evidence="1">The sequence shown here is derived from an EMBL/GenBank/DDBJ whole genome shotgun (WGS) entry which is preliminary data.</text>
</comment>
<organism evidence="1 2">
    <name type="scientific">Sphingobium cupriresistens LL01</name>
    <dbReference type="NCBI Taxonomy" id="1420583"/>
    <lineage>
        <taxon>Bacteria</taxon>
        <taxon>Pseudomonadati</taxon>
        <taxon>Pseudomonadota</taxon>
        <taxon>Alphaproteobacteria</taxon>
        <taxon>Sphingomonadales</taxon>
        <taxon>Sphingomonadaceae</taxon>
        <taxon>Sphingobium</taxon>
    </lineage>
</organism>
<dbReference type="Proteomes" id="UP000052232">
    <property type="component" value="Unassembled WGS sequence"/>
</dbReference>
<gene>
    <name evidence="1" type="ORF">V473_14825</name>
</gene>
<proteinExistence type="predicted"/>
<dbReference type="EMBL" id="JACT01000003">
    <property type="protein sequence ID" value="KMS54681.1"/>
    <property type="molecule type" value="Genomic_DNA"/>
</dbReference>
<protein>
    <submittedName>
        <fullName evidence="1">Uncharacterized protein</fullName>
    </submittedName>
</protein>
<accession>A0A0J7XS45</accession>
<reference evidence="1" key="1">
    <citation type="submission" date="2014-01" db="EMBL/GenBank/DDBJ databases">
        <authorList>
            <person name="Pearce S."/>
            <person name="Pandey G."/>
            <person name="Oakeshott J."/>
        </authorList>
    </citation>
    <scope>NUCLEOTIDE SEQUENCE</scope>
    <source>
        <strain evidence="1">LL01</strain>
    </source>
</reference>
<dbReference type="AlphaFoldDB" id="A0A0J7XS45"/>
<evidence type="ECO:0000313" key="2">
    <source>
        <dbReference type="Proteomes" id="UP000052232"/>
    </source>
</evidence>
<evidence type="ECO:0000313" key="1">
    <source>
        <dbReference type="EMBL" id="KMS54681.1"/>
    </source>
</evidence>
<name>A0A0J7XS45_9SPHN</name>
<keyword evidence="2" id="KW-1185">Reference proteome</keyword>
<sequence>MVCQFALVLSKKHILDFFFSVEARTKRPASIRMIKIMWLISGVKKFFSFQLALTNLKMAFQIWNDT</sequence>